<dbReference type="Proteomes" id="UP000198409">
    <property type="component" value="Unassembled WGS sequence"/>
</dbReference>
<sequence length="758" mass="81401">MPLTPPTVADLTFATVEPMLRERIPIVAPEWTDHNASDPGIALIQLFAHLSEQLGYRLNRVPEKTYVEFLRLVGVTLAPARAARTRIAFTLAKPGEAQGVLVPAGSRINGKGPGGAAPVFETDRDLDVLPVQLAALVTARDELLDINGPDDKGPTAGNADPVAYVDERFSLAWDGKKPKLKDMPLQPVGLFLRPEEQTHRVLYLGLAFNPIHSAGFLGARASLHLQLDGDEEADPDSQVKAGGVALTVANALPEGPPLARYDYYRPPAIGEPAGSWQPLTVLSDETDGWTRSGTIRFDVPERVGPVPADAWIDVEPDMPHPLVDQIKTPVAGTPAEVPVSGWISVTFALPPKSRIRSLGFNTMTATNLQTVVGERLGRGTGLSAQTMTLTNTNLDPDSLRLVSRDPNRLPEYLSWRRVSDFDDAGPNDPVYVLDAEAGLVLFGDGFAGRPPFATEVVVAERYRHGGGPDGNVDTGAVAQPDALPAAIDGAFNVTPARGGHRAETVEEAKRRAPAAFRRRGRAVTAADFRETALESPGVEVARAEVVARHLPYPIGHKVGGFDASGIDFGTETPGALTVIAVPDRPGPYPMPTEGELSAVARHLDTLRLITTEVHVSGPQYVRLFDMAITVRAMPGYSETVLREAIMDRLRTRFHVLTGGVDGTGYPFGAPLHHADLVAEAMGVPGVARVEGLDGYVDGTTPSGAARQLSWRVERREKVRITNCPRPEDETDTDRIVLMPDECVFVDPDGLLVTVVGSP</sequence>
<dbReference type="OrthoDB" id="9027184at2"/>
<dbReference type="RefSeq" id="WP_089388217.1">
    <property type="nucleotide sequence ID" value="NZ_FZNM01000006.1"/>
</dbReference>
<keyword evidence="4" id="KW-1185">Reference proteome</keyword>
<dbReference type="InterPro" id="IPR011749">
    <property type="entry name" value="CHP02243"/>
</dbReference>
<reference evidence="2 4" key="3">
    <citation type="submission" date="2019-02" db="EMBL/GenBank/DDBJ databases">
        <authorList>
            <person name="Zhang G."/>
        </authorList>
    </citation>
    <scope>NUCLEOTIDE SEQUENCE [LARGE SCALE GENOMIC DNA]</scope>
    <source>
        <strain evidence="2 4">CMB17</strain>
    </source>
</reference>
<evidence type="ECO:0000313" key="3">
    <source>
        <dbReference type="Proteomes" id="UP000198409"/>
    </source>
</evidence>
<dbReference type="NCBIfam" id="TIGR02243">
    <property type="entry name" value="putative baseplate assembly protein"/>
    <property type="match status" value="1"/>
</dbReference>
<dbReference type="EMBL" id="FZNM01000006">
    <property type="protein sequence ID" value="SNR51241.1"/>
    <property type="molecule type" value="Genomic_DNA"/>
</dbReference>
<evidence type="ECO:0000313" key="4">
    <source>
        <dbReference type="Proteomes" id="UP000292859"/>
    </source>
</evidence>
<evidence type="ECO:0000313" key="2">
    <source>
        <dbReference type="EMBL" id="TBN50115.1"/>
    </source>
</evidence>
<name>A0A238WY11_9RHOB</name>
<accession>A0A238WY11</accession>
<organism evidence="1 3">
    <name type="scientific">Paracoccus sediminis</name>
    <dbReference type="NCBI Taxonomy" id="1214787"/>
    <lineage>
        <taxon>Bacteria</taxon>
        <taxon>Pseudomonadati</taxon>
        <taxon>Pseudomonadota</taxon>
        <taxon>Alphaproteobacteria</taxon>
        <taxon>Rhodobacterales</taxon>
        <taxon>Paracoccaceae</taxon>
        <taxon>Paracoccus</taxon>
    </lineage>
</organism>
<reference evidence="1" key="2">
    <citation type="submission" date="2017-06" db="EMBL/GenBank/DDBJ databases">
        <authorList>
            <person name="Kim H.J."/>
            <person name="Triplett B.A."/>
        </authorList>
    </citation>
    <scope>NUCLEOTIDE SEQUENCE [LARGE SCALE GENOMIC DNA]</scope>
    <source>
        <strain evidence="1">DSM 26170</strain>
    </source>
</reference>
<gene>
    <name evidence="2" type="ORF">EYF88_10875</name>
    <name evidence="1" type="ORF">SAMN06265378_106189</name>
</gene>
<evidence type="ECO:0000313" key="1">
    <source>
        <dbReference type="EMBL" id="SNR51241.1"/>
    </source>
</evidence>
<dbReference type="AlphaFoldDB" id="A0A238WY11"/>
<reference evidence="3" key="1">
    <citation type="submission" date="2017-06" db="EMBL/GenBank/DDBJ databases">
        <authorList>
            <person name="Varghese N."/>
            <person name="Submissions S."/>
        </authorList>
    </citation>
    <scope>NUCLEOTIDE SEQUENCE [LARGE SCALE GENOMIC DNA]</scope>
    <source>
        <strain evidence="3">DSM 26170</strain>
    </source>
</reference>
<protein>
    <submittedName>
        <fullName evidence="1 2">Baseplate assembly protein</fullName>
    </submittedName>
</protein>
<dbReference type="Proteomes" id="UP000292859">
    <property type="component" value="Unassembled WGS sequence"/>
</dbReference>
<dbReference type="EMBL" id="SIRL01000006">
    <property type="protein sequence ID" value="TBN50115.1"/>
    <property type="molecule type" value="Genomic_DNA"/>
</dbReference>
<proteinExistence type="predicted"/>